<dbReference type="InterPro" id="IPR038200">
    <property type="entry name" value="GW_dom_sf"/>
</dbReference>
<dbReference type="Gene3D" id="2.30.30.170">
    <property type="match status" value="1"/>
</dbReference>
<dbReference type="GO" id="GO:0008745">
    <property type="term" value="F:N-acetylmuramoyl-L-alanine amidase activity"/>
    <property type="evidence" value="ECO:0007669"/>
    <property type="project" value="InterPro"/>
</dbReference>
<keyword evidence="3" id="KW-1185">Reference proteome</keyword>
<feature type="domain" description="N-acetylmuramoyl-L-alanine amidase" evidence="1">
    <location>
        <begin position="53"/>
        <end position="197"/>
    </location>
</feature>
<name>A0A0R1MX40_9LACO</name>
<evidence type="ECO:0000259" key="1">
    <source>
        <dbReference type="SMART" id="SM00644"/>
    </source>
</evidence>
<dbReference type="STRING" id="1423792.FD09_GL002913"/>
<evidence type="ECO:0000313" key="2">
    <source>
        <dbReference type="EMBL" id="KRL12593.1"/>
    </source>
</evidence>
<gene>
    <name evidence="2" type="ORF">FD09_GL002913</name>
</gene>
<dbReference type="InterPro" id="IPR002502">
    <property type="entry name" value="Amidase_domain"/>
</dbReference>
<dbReference type="Gene3D" id="3.40.80.10">
    <property type="entry name" value="Peptidoglycan recognition protein-like"/>
    <property type="match status" value="1"/>
</dbReference>
<proteinExistence type="predicted"/>
<organism evidence="2 3">
    <name type="scientific">Schleiferilactobacillus perolens DSM 12744</name>
    <dbReference type="NCBI Taxonomy" id="1423792"/>
    <lineage>
        <taxon>Bacteria</taxon>
        <taxon>Bacillati</taxon>
        <taxon>Bacillota</taxon>
        <taxon>Bacilli</taxon>
        <taxon>Lactobacillales</taxon>
        <taxon>Lactobacillaceae</taxon>
        <taxon>Schleiferilactobacillus</taxon>
    </lineage>
</organism>
<dbReference type="Pfam" id="PF03217">
    <property type="entry name" value="SlpA"/>
    <property type="match status" value="2"/>
</dbReference>
<dbReference type="InterPro" id="IPR024968">
    <property type="entry name" value="SlpA_C_lactobacillus"/>
</dbReference>
<evidence type="ECO:0000313" key="3">
    <source>
        <dbReference type="Proteomes" id="UP000051330"/>
    </source>
</evidence>
<reference evidence="2 3" key="1">
    <citation type="journal article" date="2015" name="Genome Announc.">
        <title>Expanding the biotechnology potential of lactobacilli through comparative genomics of 213 strains and associated genera.</title>
        <authorList>
            <person name="Sun Z."/>
            <person name="Harris H.M."/>
            <person name="McCann A."/>
            <person name="Guo C."/>
            <person name="Argimon S."/>
            <person name="Zhang W."/>
            <person name="Yang X."/>
            <person name="Jeffery I.B."/>
            <person name="Cooney J.C."/>
            <person name="Kagawa T.F."/>
            <person name="Liu W."/>
            <person name="Song Y."/>
            <person name="Salvetti E."/>
            <person name="Wrobel A."/>
            <person name="Rasinkangas P."/>
            <person name="Parkhill J."/>
            <person name="Rea M.C."/>
            <person name="O'Sullivan O."/>
            <person name="Ritari J."/>
            <person name="Douillard F.P."/>
            <person name="Paul Ross R."/>
            <person name="Yang R."/>
            <person name="Briner A.E."/>
            <person name="Felis G.E."/>
            <person name="de Vos W.M."/>
            <person name="Barrangou R."/>
            <person name="Klaenhammer T.R."/>
            <person name="Caufield P.W."/>
            <person name="Cui Y."/>
            <person name="Zhang H."/>
            <person name="O'Toole P.W."/>
        </authorList>
    </citation>
    <scope>NUCLEOTIDE SEQUENCE [LARGE SCALE GENOMIC DNA]</scope>
    <source>
        <strain evidence="2 3">DSM 12744</strain>
    </source>
</reference>
<comment type="caution">
    <text evidence="2">The sequence shown here is derived from an EMBL/GenBank/DDBJ whole genome shotgun (WGS) entry which is preliminary data.</text>
</comment>
<dbReference type="EMBL" id="AZEC01000007">
    <property type="protein sequence ID" value="KRL12593.1"/>
    <property type="molecule type" value="Genomic_DNA"/>
</dbReference>
<sequence>MALSLAAAPIISSVTHQAFGNHYSTTQVHAATNVNDYIANQNFGNPAITTYASTFTQDFAYRNGVGQPEGIVIHETANPNSTIDNEIAYMQREWSNIYAYVHAFVDHSRVINIHPTDYGVWGAGPAANSRFIQIELVREHSLDDFARSVNNDAHYVAYLLRQYNLPCTLADNTGSGTIWSHNAVSNYLGGTDHTDPVGYFAQWGYDMNQFYQLVQKKYNELGGGSSEVLDTVVSSQGENSYGQVNGNNINGTYVLTSQGFKYIKMSSAYDGQVFRISQSAVTNKGVTMYEMADENKKGLFWVIASQVDVLGDWHAVPGATQSSANGVFTVTTNGRGAAVLTAPGGLNWQARFLGTGSSWKVNAKAVTSDGQTYYQVGTNNWVAATAGSFKDNGTPAPAEKPTTSALSGVVRITNGNGTTIYTQPKGSATARKLGAGSAWKVFEQAVFKSGETWYRVSPAEWILASDAQLQDNNDNNSQPSADTVYQNVNTVATVTAGGGTTLKRAPGTGNDAGRLNGSSRWKVNQVAILPSGQVWYLVGTNQWLNGQDATLSAGAIFNLGGVATVGGSSAALTNDAGQATGNTLAAGSRWKVTGLRTQNGQAYYRVATNTWLPATSSSLAQ</sequence>
<dbReference type="Pfam" id="PF01510">
    <property type="entry name" value="Amidase_2"/>
    <property type="match status" value="1"/>
</dbReference>
<dbReference type="Proteomes" id="UP000051330">
    <property type="component" value="Unassembled WGS sequence"/>
</dbReference>
<protein>
    <submittedName>
        <fullName evidence="2">Autolysin, amidase</fullName>
    </submittedName>
</protein>
<dbReference type="CDD" id="cd06583">
    <property type="entry name" value="PGRP"/>
    <property type="match status" value="1"/>
</dbReference>
<dbReference type="SUPFAM" id="SSF55846">
    <property type="entry name" value="N-acetylmuramoyl-L-alanine amidase-like"/>
    <property type="match status" value="1"/>
</dbReference>
<dbReference type="SMART" id="SM00644">
    <property type="entry name" value="Ami_2"/>
    <property type="match status" value="1"/>
</dbReference>
<dbReference type="AlphaFoldDB" id="A0A0R1MX40"/>
<accession>A0A0R1MX40</accession>
<dbReference type="InterPro" id="IPR036505">
    <property type="entry name" value="Amidase/PGRP_sf"/>
</dbReference>
<dbReference type="PATRIC" id="fig|1423792.3.peg.2987"/>
<dbReference type="GO" id="GO:0009253">
    <property type="term" value="P:peptidoglycan catabolic process"/>
    <property type="evidence" value="ECO:0007669"/>
    <property type="project" value="InterPro"/>
</dbReference>